<dbReference type="FunFam" id="3.30.310.10:FF:000012">
    <property type="entry name" value="Beta-adaptin-like protein"/>
    <property type="match status" value="1"/>
</dbReference>
<keyword evidence="4 11" id="KW-0813">Transport</keyword>
<dbReference type="GO" id="GO:0005794">
    <property type="term" value="C:Golgi apparatus"/>
    <property type="evidence" value="ECO:0007669"/>
    <property type="project" value="UniProtKB-SubCell"/>
</dbReference>
<dbReference type="SMR" id="A0A3B6HT58"/>
<keyword evidence="5 11" id="KW-0653">Protein transport</keyword>
<dbReference type="Gene3D" id="3.30.310.10">
    <property type="entry name" value="TATA-Binding Protein"/>
    <property type="match status" value="1"/>
</dbReference>
<dbReference type="PANTHER" id="PTHR11134">
    <property type="entry name" value="ADAPTOR COMPLEX SUBUNIT BETA FAMILY MEMBER"/>
    <property type="match status" value="1"/>
</dbReference>
<dbReference type="InterPro" id="IPR009028">
    <property type="entry name" value="Coatomer/calthrin_app_sub_C"/>
</dbReference>
<evidence type="ECO:0000256" key="5">
    <source>
        <dbReference type="ARBA" id="ARBA00022927"/>
    </source>
</evidence>
<dbReference type="InterPro" id="IPR008152">
    <property type="entry name" value="Clathrin_a/b/g-adaptin_app_Ig"/>
</dbReference>
<evidence type="ECO:0000313" key="15">
    <source>
        <dbReference type="EnsemblPlants" id="TraesCS4A02G166200.3"/>
    </source>
</evidence>
<dbReference type="FunFam" id="2.60.40.1150:FF:000002">
    <property type="entry name" value="Beta-adaptin-like protein C"/>
    <property type="match status" value="1"/>
</dbReference>
<evidence type="ECO:0000259" key="14">
    <source>
        <dbReference type="SMART" id="SM01020"/>
    </source>
</evidence>
<comment type="similarity">
    <text evidence="3 11">Belongs to the adaptor complexes large subunit family.</text>
</comment>
<gene>
    <name evidence="15" type="primary">LOC123086170</name>
</gene>
<dbReference type="InterPro" id="IPR015151">
    <property type="entry name" value="B-adaptin_app_sub_C"/>
</dbReference>
<dbReference type="Gramene" id="TraesCS4A03G0447400.2">
    <property type="protein sequence ID" value="TraesCS4A03G0447400.2.CDS"/>
    <property type="gene ID" value="TraesCS4A03G0447400"/>
</dbReference>
<evidence type="ECO:0000256" key="6">
    <source>
        <dbReference type="ARBA" id="ARBA00023034"/>
    </source>
</evidence>
<evidence type="ECO:0000256" key="2">
    <source>
        <dbReference type="ARBA" id="ARBA00004601"/>
    </source>
</evidence>
<name>A0A3B6HT58_WHEAT</name>
<dbReference type="GO" id="GO:0030665">
    <property type="term" value="C:clathrin-coated vesicle membrane"/>
    <property type="evidence" value="ECO:0007669"/>
    <property type="project" value="UniProtKB-SubCell"/>
</dbReference>
<keyword evidence="7 11" id="KW-0472">Membrane</keyword>
<evidence type="ECO:0000256" key="12">
    <source>
        <dbReference type="SAM" id="MobiDB-lite"/>
    </source>
</evidence>
<dbReference type="SUPFAM" id="SSF48371">
    <property type="entry name" value="ARM repeat"/>
    <property type="match status" value="1"/>
</dbReference>
<evidence type="ECO:0000256" key="8">
    <source>
        <dbReference type="ARBA" id="ARBA00023329"/>
    </source>
</evidence>
<evidence type="ECO:0000256" key="7">
    <source>
        <dbReference type="ARBA" id="ARBA00023136"/>
    </source>
</evidence>
<dbReference type="InterPro" id="IPR016024">
    <property type="entry name" value="ARM-type_fold"/>
</dbReference>
<dbReference type="SMART" id="SM01020">
    <property type="entry name" value="B2-adapt-app_C"/>
    <property type="match status" value="1"/>
</dbReference>
<proteinExistence type="inferred from homology"/>
<dbReference type="InterPro" id="IPR002553">
    <property type="entry name" value="Clathrin/coatomer_adapt-like_N"/>
</dbReference>
<dbReference type="InterPro" id="IPR013037">
    <property type="entry name" value="Clathrin_b-adaptin_app_Ig-like"/>
</dbReference>
<dbReference type="SUPFAM" id="SSF55711">
    <property type="entry name" value="Subdomain of clathrin and coatomer appendage domain"/>
    <property type="match status" value="1"/>
</dbReference>
<dbReference type="InterPro" id="IPR016342">
    <property type="entry name" value="AP_complex_bsu_1_2_4"/>
</dbReference>
<evidence type="ECO:0000256" key="10">
    <source>
        <dbReference type="ARBA" id="ARBA00065056"/>
    </source>
</evidence>
<dbReference type="InterPro" id="IPR026739">
    <property type="entry name" value="AP_beta"/>
</dbReference>
<dbReference type="AlphaFoldDB" id="A0A3B6HT58"/>
<dbReference type="GO" id="GO:0016192">
    <property type="term" value="P:vesicle-mediated transport"/>
    <property type="evidence" value="ECO:0007669"/>
    <property type="project" value="InterPro"/>
</dbReference>
<feature type="compositionally biased region" description="Low complexity" evidence="12">
    <location>
        <begin position="586"/>
        <end position="599"/>
    </location>
</feature>
<dbReference type="GO" id="GO:0006886">
    <property type="term" value="P:intracellular protein transport"/>
    <property type="evidence" value="ECO:0007669"/>
    <property type="project" value="InterPro"/>
</dbReference>
<dbReference type="Proteomes" id="UP000019116">
    <property type="component" value="Chromosome 4A"/>
</dbReference>
<reference evidence="15" key="1">
    <citation type="submission" date="2018-08" db="EMBL/GenBank/DDBJ databases">
        <authorList>
            <person name="Rossello M."/>
        </authorList>
    </citation>
    <scope>NUCLEOTIDE SEQUENCE [LARGE SCALE GENOMIC DNA]</scope>
    <source>
        <strain evidence="15">cv. Chinese Spring</strain>
    </source>
</reference>
<dbReference type="InterPro" id="IPR011989">
    <property type="entry name" value="ARM-like"/>
</dbReference>
<reference evidence="15" key="2">
    <citation type="submission" date="2018-10" db="UniProtKB">
        <authorList>
            <consortium name="EnsemblPlants"/>
        </authorList>
    </citation>
    <scope>IDENTIFICATION</scope>
</reference>
<comment type="subcellular location">
    <subcellularLocation>
        <location evidence="1">Cytoplasmic vesicle</location>
        <location evidence="1">Clathrin-coated vesicle membrane</location>
        <topology evidence="1">Peripheral membrane protein</topology>
        <orientation evidence="1">Cytoplasmic side</orientation>
    </subcellularLocation>
    <subcellularLocation>
        <location evidence="2">Golgi apparatus</location>
        <location evidence="2">trans-Golgi network</location>
    </subcellularLocation>
</comment>
<evidence type="ECO:0000313" key="16">
    <source>
        <dbReference type="Proteomes" id="UP000019116"/>
    </source>
</evidence>
<accession>A0A3B6HT58</accession>
<dbReference type="GO" id="GO:0030276">
    <property type="term" value="F:clathrin binding"/>
    <property type="evidence" value="ECO:0007669"/>
    <property type="project" value="InterPro"/>
</dbReference>
<evidence type="ECO:0000256" key="9">
    <source>
        <dbReference type="ARBA" id="ARBA00056315"/>
    </source>
</evidence>
<comment type="function">
    <text evidence="9 11">Subunit of clathrin-associated adaptor protein complex that plays a role in protein sorting in the late-Golgi/trans-Golgi network (TGN) and/or endosomes. The AP complexes mediate both the recruitment of clathrin to membranes and the recognition of sorting signals within the cytosolic tails of transmembrane cargo molecules.</text>
</comment>
<dbReference type="InterPro" id="IPR012295">
    <property type="entry name" value="TBP_dom_sf"/>
</dbReference>
<dbReference type="PIRSF" id="PIRSF002291">
    <property type="entry name" value="AP_complex_beta"/>
    <property type="match status" value="1"/>
</dbReference>
<dbReference type="Gene3D" id="1.25.10.10">
    <property type="entry name" value="Leucine-rich Repeat Variant"/>
    <property type="match status" value="2"/>
</dbReference>
<protein>
    <recommendedName>
        <fullName evidence="11">Beta-adaptin-like protein</fullName>
    </recommendedName>
</protein>
<evidence type="ECO:0000256" key="4">
    <source>
        <dbReference type="ARBA" id="ARBA00022448"/>
    </source>
</evidence>
<evidence type="ECO:0000259" key="13">
    <source>
        <dbReference type="SMART" id="SM00809"/>
    </source>
</evidence>
<keyword evidence="8" id="KW-0968">Cytoplasmic vesicle</keyword>
<evidence type="ECO:0000256" key="1">
    <source>
        <dbReference type="ARBA" id="ARBA00004145"/>
    </source>
</evidence>
<keyword evidence="6" id="KW-0333">Golgi apparatus</keyword>
<evidence type="ECO:0000256" key="11">
    <source>
        <dbReference type="PIRNR" id="PIRNR002291"/>
    </source>
</evidence>
<dbReference type="Pfam" id="PF02883">
    <property type="entry name" value="Alpha_adaptinC2"/>
    <property type="match status" value="1"/>
</dbReference>
<organism evidence="15">
    <name type="scientific">Triticum aestivum</name>
    <name type="common">Wheat</name>
    <dbReference type="NCBI Taxonomy" id="4565"/>
    <lineage>
        <taxon>Eukaryota</taxon>
        <taxon>Viridiplantae</taxon>
        <taxon>Streptophyta</taxon>
        <taxon>Embryophyta</taxon>
        <taxon>Tracheophyta</taxon>
        <taxon>Spermatophyta</taxon>
        <taxon>Magnoliopsida</taxon>
        <taxon>Liliopsida</taxon>
        <taxon>Poales</taxon>
        <taxon>Poaceae</taxon>
        <taxon>BOP clade</taxon>
        <taxon>Pooideae</taxon>
        <taxon>Triticodae</taxon>
        <taxon>Triticeae</taxon>
        <taxon>Triticinae</taxon>
        <taxon>Triticum</taxon>
    </lineage>
</organism>
<sequence length="867" mass="95418">MSGHDSKYFSTTKKGEIPELKEELNSQYKDKRKDAVKKVIAAMTVGKDVSSLFTDVVNCMQTENLELKKLVYLYLINYAKSQPDLAILAVNTFVKDSQDPNPLIRALAVRTMGCIRVDKITEYLCDPLQRCLKDDDPYVRKTAAICVAKLYDINAELVEDRGFLEALKDLISDNNPMVVANAVAALAEIQDSSARPIFEITSHTLTKLLTALNECTEWGQVFILDSLSRYKATDARDAENIVERVTPRLQHANCAVVLSAVKIILLQMVLITSTDVVRNLCKKMAPPLVTLLSAEPEIQYVALRNINLIVQKRPTILAHEIKVLLEFKEYATEVDVDFVRKAVRAIGRCAIKLERAAERCISVLLELIKIKVNYVVQEAIIVIKDIFRRYPNTYESIIATLCESLDTLDEPEAKASMIWIIGEYAERIDNADELLESFLDTFPEEPALVQLQLLTATVKLFLKKPTEGPQQMIQAVLNNATVETDNPDLRDRAYIYWRLLSTDPEAAKDVVLAEKPVISDDSNQLDSSLLDELLANISTLSSVYHKPPEAFVSRVKAAPRVDDEEFADAGETGYSESPSQGLDGASPSSSTGNSSNVPVKQPAAAAPAVAAPIPDLLGDLMGLDNALVLVDEPTASSGPPLPVVLPSTTGQGLQISAQLVRRDGQIYYDISFENGTQGVLDGFMIQFNKNTFGLAAGGPLQVPPLQPGSSARTLLAMVFSQNVSPGAPNLLLQVAVKNNQQPVWYFSDKGSLHVFFGEDGKMERTGFLEAWKSLPDDNEFSKEYPNSVISSIDATVEHLAASNVFFIAKRKNANMDVLYLSAKIPRGIPFLIELTAAVGVPGAKCAVKTPNREFVPLFFEAMESLIK</sequence>
<dbReference type="GO" id="GO:0030131">
    <property type="term" value="C:clathrin adaptor complex"/>
    <property type="evidence" value="ECO:0007669"/>
    <property type="project" value="InterPro"/>
</dbReference>
<keyword evidence="16" id="KW-1185">Reference proteome</keyword>
<dbReference type="EnsemblPlants" id="TraesCS4A02G166200.3">
    <property type="protein sequence ID" value="TraesCS4A02G166200.3"/>
    <property type="gene ID" value="TraesCS4A02G166200"/>
</dbReference>
<dbReference type="FunFam" id="1.25.10.10:FF:000002">
    <property type="entry name" value="AP complex subunit beta"/>
    <property type="match status" value="1"/>
</dbReference>
<feature type="region of interest" description="Disordered" evidence="12">
    <location>
        <begin position="567"/>
        <end position="599"/>
    </location>
</feature>
<dbReference type="Pfam" id="PF09066">
    <property type="entry name" value="B2-adapt-app_C"/>
    <property type="match status" value="1"/>
</dbReference>
<dbReference type="SMART" id="SM00809">
    <property type="entry name" value="Alpha_adaptinC2"/>
    <property type="match status" value="1"/>
</dbReference>
<feature type="domain" description="Clathrin adaptor alpha/beta/gamma-adaptin appendage Ig-like subdomain" evidence="13">
    <location>
        <begin position="633"/>
        <end position="747"/>
    </location>
</feature>
<dbReference type="InterPro" id="IPR013041">
    <property type="entry name" value="Clathrin_app_Ig-like_sf"/>
</dbReference>
<dbReference type="SUPFAM" id="SSF49348">
    <property type="entry name" value="Clathrin adaptor appendage domain"/>
    <property type="match status" value="1"/>
</dbReference>
<dbReference type="Gene3D" id="2.60.40.1150">
    <property type="match status" value="1"/>
</dbReference>
<dbReference type="FunFam" id="1.25.10.10:FF:001499">
    <property type="entry name" value="AP-2 complex subunit beta-like Protein"/>
    <property type="match status" value="1"/>
</dbReference>
<feature type="domain" description="Beta-adaptin appendage C-terminal subdomain" evidence="14">
    <location>
        <begin position="756"/>
        <end position="867"/>
    </location>
</feature>
<dbReference type="Gramene" id="TraesCS4A02G166200.3">
    <property type="protein sequence ID" value="TraesCS4A02G166200.3"/>
    <property type="gene ID" value="TraesCS4A02G166200"/>
</dbReference>
<evidence type="ECO:0000256" key="3">
    <source>
        <dbReference type="ARBA" id="ARBA00006613"/>
    </source>
</evidence>
<comment type="subunit">
    <text evidence="10 11">Adaptor protein complexes are heterotetramers composed of two large adaptins (beta-type subunit and alpha-type or delta-type or epsilon-type or gamma-type subunit), a medium adaptin (mu-type subunit) and a small adaptin (sigma-type subunit).</text>
</comment>
<dbReference type="Pfam" id="PF01602">
    <property type="entry name" value="Adaptin_N"/>
    <property type="match status" value="1"/>
</dbReference>